<comment type="caution">
    <text evidence="2">The sequence shown here is derived from an EMBL/GenBank/DDBJ whole genome shotgun (WGS) entry which is preliminary data.</text>
</comment>
<feature type="region of interest" description="Disordered" evidence="1">
    <location>
        <begin position="129"/>
        <end position="165"/>
    </location>
</feature>
<dbReference type="Pfam" id="PF06224">
    <property type="entry name" value="AlkZ-like"/>
    <property type="match status" value="1"/>
</dbReference>
<gene>
    <name evidence="2" type="ORF">GCM10009716_18420</name>
</gene>
<feature type="compositionally biased region" description="Low complexity" evidence="1">
    <location>
        <begin position="156"/>
        <end position="165"/>
    </location>
</feature>
<feature type="region of interest" description="Disordered" evidence="1">
    <location>
        <begin position="236"/>
        <end position="274"/>
    </location>
</feature>
<feature type="compositionally biased region" description="Polar residues" evidence="1">
    <location>
        <begin position="137"/>
        <end position="148"/>
    </location>
</feature>
<sequence length="274" mass="30368">MLRYLAAYGPASVKDMQKWSGLSRLGAVFTRLGERLRRYRDEHGTVLHDLAETGLPDADMDVPVRFLPEFDNILLSHAERERILPPEYRREVFTVNGIIRPTILVDGFVAGRWRIDRGKGPAVLTVEPFAPLPGTGSPDSPTRANAWSASPRPTPGATRSASRAEAAEGITALADGFPVTRQPAVRSVADPAPRLRARLARAVRPRDMTHSALGRGTRPRARWEREQWEWCRWGRKAGTAERRRAGRTRPVPARSDPRGAAAHMGRTGRTDPAP</sequence>
<dbReference type="EMBL" id="BAAAMJ010000015">
    <property type="protein sequence ID" value="GAA1908795.1"/>
    <property type="molecule type" value="Genomic_DNA"/>
</dbReference>
<accession>A0ABP5AAQ4</accession>
<keyword evidence="3" id="KW-1185">Reference proteome</keyword>
<dbReference type="InterPro" id="IPR009351">
    <property type="entry name" value="AlkZ-like"/>
</dbReference>
<dbReference type="PANTHER" id="PTHR38479">
    <property type="entry name" value="LMO0824 PROTEIN"/>
    <property type="match status" value="1"/>
</dbReference>
<evidence type="ECO:0008006" key="4">
    <source>
        <dbReference type="Google" id="ProtNLM"/>
    </source>
</evidence>
<dbReference type="Proteomes" id="UP001501303">
    <property type="component" value="Unassembled WGS sequence"/>
</dbReference>
<proteinExistence type="predicted"/>
<evidence type="ECO:0000313" key="3">
    <source>
        <dbReference type="Proteomes" id="UP001501303"/>
    </source>
</evidence>
<protein>
    <recommendedName>
        <fullName evidence="4">Winged helix DNA-binding domain-containing protein</fullName>
    </recommendedName>
</protein>
<dbReference type="PANTHER" id="PTHR38479:SF2">
    <property type="entry name" value="WINGED HELIX DNA-BINDING DOMAIN-CONTAINING PROTEIN"/>
    <property type="match status" value="1"/>
</dbReference>
<evidence type="ECO:0000313" key="2">
    <source>
        <dbReference type="EMBL" id="GAA1908795.1"/>
    </source>
</evidence>
<name>A0ABP5AAQ4_9ACTN</name>
<reference evidence="3" key="1">
    <citation type="journal article" date="2019" name="Int. J. Syst. Evol. Microbiol.">
        <title>The Global Catalogue of Microorganisms (GCM) 10K type strain sequencing project: providing services to taxonomists for standard genome sequencing and annotation.</title>
        <authorList>
            <consortium name="The Broad Institute Genomics Platform"/>
            <consortium name="The Broad Institute Genome Sequencing Center for Infectious Disease"/>
            <person name="Wu L."/>
            <person name="Ma J."/>
        </authorList>
    </citation>
    <scope>NUCLEOTIDE SEQUENCE [LARGE SCALE GENOMIC DNA]</scope>
    <source>
        <strain evidence="3">JCM 13581</strain>
    </source>
</reference>
<evidence type="ECO:0000256" key="1">
    <source>
        <dbReference type="SAM" id="MobiDB-lite"/>
    </source>
</evidence>
<organism evidence="2 3">
    <name type="scientific">Streptomyces sodiiphilus</name>
    <dbReference type="NCBI Taxonomy" id="226217"/>
    <lineage>
        <taxon>Bacteria</taxon>
        <taxon>Bacillati</taxon>
        <taxon>Actinomycetota</taxon>
        <taxon>Actinomycetes</taxon>
        <taxon>Kitasatosporales</taxon>
        <taxon>Streptomycetaceae</taxon>
        <taxon>Streptomyces</taxon>
    </lineage>
</organism>